<dbReference type="Gene3D" id="6.10.340.10">
    <property type="match status" value="1"/>
</dbReference>
<dbReference type="EMBL" id="CP054257">
    <property type="protein sequence ID" value="QTQ11813.1"/>
    <property type="molecule type" value="Genomic_DNA"/>
</dbReference>
<keyword evidence="4" id="KW-0418">Kinase</keyword>
<evidence type="ECO:0000313" key="5">
    <source>
        <dbReference type="Proteomes" id="UP000671995"/>
    </source>
</evidence>
<dbReference type="GO" id="GO:0000155">
    <property type="term" value="F:phosphorelay sensor kinase activity"/>
    <property type="evidence" value="ECO:0007669"/>
    <property type="project" value="InterPro"/>
</dbReference>
<feature type="domain" description="Histidine kinase/HSP90-like ATPase" evidence="2">
    <location>
        <begin position="493"/>
        <end position="570"/>
    </location>
</feature>
<dbReference type="AlphaFoldDB" id="A0A975EZT6"/>
<reference evidence="4" key="2">
    <citation type="journal article" date="2021" name="Microbiol. Resour. Announc.">
        <title>Complete Genome Sequences of Three Human Oral Treponema parvum Isolates.</title>
        <authorList>
            <person name="Zeng H."/>
            <person name="Watt R.M."/>
        </authorList>
    </citation>
    <scope>NUCLEOTIDE SEQUENCE</scope>
    <source>
        <strain evidence="4">ATCC 700773</strain>
    </source>
</reference>
<keyword evidence="1" id="KW-0812">Transmembrane</keyword>
<feature type="transmembrane region" description="Helical" evidence="1">
    <location>
        <begin position="24"/>
        <end position="47"/>
    </location>
</feature>
<accession>A0A975EZT6</accession>
<reference evidence="4" key="1">
    <citation type="submission" date="2020-05" db="EMBL/GenBank/DDBJ databases">
        <authorList>
            <person name="Zeng H."/>
            <person name="Chan Y.K."/>
            <person name="Watt R.M."/>
        </authorList>
    </citation>
    <scope>NUCLEOTIDE SEQUENCE</scope>
    <source>
        <strain evidence="4">ATCC 700773</strain>
    </source>
</reference>
<dbReference type="Pfam" id="PF02518">
    <property type="entry name" value="HATPase_c"/>
    <property type="match status" value="1"/>
</dbReference>
<dbReference type="InterPro" id="IPR010559">
    <property type="entry name" value="Sig_transdc_His_kin_internal"/>
</dbReference>
<dbReference type="GO" id="GO:0016020">
    <property type="term" value="C:membrane"/>
    <property type="evidence" value="ECO:0007669"/>
    <property type="project" value="InterPro"/>
</dbReference>
<protein>
    <submittedName>
        <fullName evidence="4">Sensor histidine kinase</fullName>
    </submittedName>
</protein>
<keyword evidence="1" id="KW-0472">Membrane</keyword>
<dbReference type="Pfam" id="PF06580">
    <property type="entry name" value="His_kinase"/>
    <property type="match status" value="1"/>
</dbReference>
<name>A0A975EZT6_9SPIR</name>
<proteinExistence type="predicted"/>
<organism evidence="4 5">
    <name type="scientific">Treponema parvum</name>
    <dbReference type="NCBI Taxonomy" id="138851"/>
    <lineage>
        <taxon>Bacteria</taxon>
        <taxon>Pseudomonadati</taxon>
        <taxon>Spirochaetota</taxon>
        <taxon>Spirochaetia</taxon>
        <taxon>Spirochaetales</taxon>
        <taxon>Treponemataceae</taxon>
        <taxon>Treponema</taxon>
    </lineage>
</organism>
<evidence type="ECO:0000256" key="1">
    <source>
        <dbReference type="SAM" id="Phobius"/>
    </source>
</evidence>
<gene>
    <name evidence="4" type="ORF">HRI96_06125</name>
</gene>
<sequence>MFVLKKLIKRIEDVLNNFSLLKKILFIIIFSGTVFFCGFSIIALYYVTKANTKMLYLEIAKNLVYSGNKISSTLRLAENMSNLMLSDGTIQQQLFISSQNNDHNTRSTAYKLLYDSLIAYSFELRPLCISAALLANNKYHIPSDISLERTLPEDLRNKIITESDRLLGAPVWITEYGETHGVFMGRAVRRIENLSLEILGEVIFQLDMNRLVKESSSAYGEHEPSFIFFKDGKVFYKYGINTGEKFSDILHKIPQKLSGREYGVIKINRDDFFAVKSAVPGYDWEYVCLVPYGETAKILKYTAIIYFTVIGSGILFSILFSSVTIGAVSKHINYLVSKITTFRGDSKQIIPVRYDYSKRSDEIGILHQQFDLMVQEINNLIQMNYKNELLMKEAQLTALENQINPHFLYNTLESVNWRAKMIGAKIISTMVESLGKLLRITLNNSLTEHTIKTELELVDCYLTIQKIRFEERLNASIISDPQLNNCRIPKLSIQPLVENAIHYSVENSTEACDIIIKIEESGENIKISVSNSGSRFVKDTLEKLKSGVMKKHRTGLGLLNIDKRIKLTFGTEYGLSLYNKHEMAVAEILIPKEYV</sequence>
<evidence type="ECO:0000259" key="3">
    <source>
        <dbReference type="Pfam" id="PF06580"/>
    </source>
</evidence>
<dbReference type="PANTHER" id="PTHR34220:SF7">
    <property type="entry name" value="SENSOR HISTIDINE KINASE YPDA"/>
    <property type="match status" value="1"/>
</dbReference>
<evidence type="ECO:0000313" key="4">
    <source>
        <dbReference type="EMBL" id="QTQ11813.1"/>
    </source>
</evidence>
<dbReference type="InterPro" id="IPR050640">
    <property type="entry name" value="Bact_2-comp_sensor_kinase"/>
</dbReference>
<keyword evidence="4" id="KW-0808">Transferase</keyword>
<dbReference type="InterPro" id="IPR003594">
    <property type="entry name" value="HATPase_dom"/>
</dbReference>
<evidence type="ECO:0000259" key="2">
    <source>
        <dbReference type="Pfam" id="PF02518"/>
    </source>
</evidence>
<keyword evidence="1" id="KW-1133">Transmembrane helix</keyword>
<dbReference type="SUPFAM" id="SSF55874">
    <property type="entry name" value="ATPase domain of HSP90 chaperone/DNA topoisomerase II/histidine kinase"/>
    <property type="match status" value="1"/>
</dbReference>
<feature type="domain" description="Signal transduction histidine kinase internal region" evidence="3">
    <location>
        <begin position="394"/>
        <end position="473"/>
    </location>
</feature>
<dbReference type="Proteomes" id="UP000671995">
    <property type="component" value="Chromosome"/>
</dbReference>
<dbReference type="PANTHER" id="PTHR34220">
    <property type="entry name" value="SENSOR HISTIDINE KINASE YPDA"/>
    <property type="match status" value="1"/>
</dbReference>
<dbReference type="RefSeq" id="WP_210116525.1">
    <property type="nucleotide sequence ID" value="NZ_CP054257.1"/>
</dbReference>
<dbReference type="InterPro" id="IPR036890">
    <property type="entry name" value="HATPase_C_sf"/>
</dbReference>
<dbReference type="Gene3D" id="3.30.565.10">
    <property type="entry name" value="Histidine kinase-like ATPase, C-terminal domain"/>
    <property type="match status" value="1"/>
</dbReference>
<feature type="transmembrane region" description="Helical" evidence="1">
    <location>
        <begin position="304"/>
        <end position="328"/>
    </location>
</feature>